<sequence length="1603" mass="182654">MKKFGFLHGQTSSPMQSLSGSFSSLQMDTGMNTSMVSTIFEPPDLTTIDADLLVVIKSLQKRDITTKCRALQDLIQWKKCDQFENEQFLDAWAIFFPRLAIETDRRVRQYAFTFTGLLSSTLQKKLAPWLKSYIAPWLMGFFDFDKSVSSAARDSLRKLLSEDKWSHVWMKYGNVLVDNIVDILMYETVDSMSDLRFISNEDAEAKYERTCACCFSVLSFLLNQNLTNDARSVDEDSKAQGFHKHYFEAISMLLESKQLWDLLSSSHGIIKLRLFQYLQTLIHSNKDFFSPYKDKIINLVPRMLSRSDSISCVSLLGMLSYLLAVYPSSSTTLANHSKRPMRKCLQNLLRKRIALPNSGFYTAFMTLMTHFSTEDLVPSTEDLAEFSNAFLEVAQQEQRVFATQVYSCYFEFLSFVFNYSSDSRMKDTVLESLKSMFISYFEGNMTPQCPVLEFDKCLQNIFRKNENFSNLWNEVLYNFYESHLVPDSVSFEVISRSVTLAVQTALSFKNNDRPYNVEYERKVQPCLQFLMRLSANENNQFAGLAVLHLTKLCHVFEKTKFTHFVQQDFSEYLLNFLPSIILNQPSKTTYLNLLHEIVYLLRDSENVSTLWISVIDQLMTEPLNTEVIKSLPSSFSNSRLNAKVPLVDSLVSYYDETVSNLIEQQHYSSSLIKLTIDAKDILIPAKLVEKFLGMTTNSFDVNMPQSHLENYLNILCCEFHSLGHNLADVFAQNESLYLLYPLLLIDPKFSTIDGHLRNSLIEQFNAECQKNSGFMKSLCIIVSDWSRKTISGDKHDIHKLAQMVVRLAKSHKENVPLSLFCYPKEFWISALAPIEHFFAKNYFVDQVPCLGFSESVEKSQSDEVVNSKTVAQLFNASLYSLVFCEHDEVTSDLILYLSLSYVVFSIYVQNGGELFSDISIESANDFCQRCENLFKRLFSDIADNSSLSFYLSILVQPQSNIGCAIQELIMIAVSSSDLMSVFAGQTITDLLKLASSMFPLSSDEFETLCNSLDILASKSDILVVALLEGFKPLELDSSVVAKLRFRSASQLSGKLVSSPSVTNALMMLNAATPTGDDSKVLLPITRCPLLLTSLTEWATGVATKSLDLLSLSLLLRFLHGFLPSVQKFTGPYWNRIFELIKFTLKLSPVDIPIVKSMELYALRLYLALTKISDRNDDIYDGLLEQDDDINYLGVKSFLSSHESSLKSSVTVGLCNSYLVRILDSCSEKIIAKIPYQELYPNLLDFSDLQNEGTCMKLLYEKISSEVKDLTVYYLVESTSEPDVSFAPELLSILIDYAENPLTLLGEIDTMESALRSYLLAWDLVFHHFEETTYQIKLALTEQLLSMDLVRPLLAIIVEVLQLSYDRPVDVSNYSKTSYNLMDYASPLHRTRCLCTYIYYQCLRHLSSAVRGYWSEIKNRAFTYTVESFTESNVSPLLISASLDDVEKAISSSTFETSGDTVVKLNRNTKEISFIYHVDEHKLEMAIRIPLAYPLHQVQVEGIERVGVNERQWRAWILASQSILTSQNGSIIDALQLLKRNISMHFEGVEECAICYSVLSVERTLPNKRCNTCRHKFHASCLYKWFKSSNASRCPLCRSSFTFV</sequence>
<dbReference type="KEGG" id="som:SOMG_03227"/>
<keyword evidence="19" id="KW-1185">Reference proteome</keyword>
<dbReference type="PANTHER" id="PTHR12389">
    <property type="entry name" value="ZINC FINGER PROTEIN 294"/>
    <property type="match status" value="1"/>
</dbReference>
<evidence type="ECO:0000259" key="17">
    <source>
        <dbReference type="PROSITE" id="PS50089"/>
    </source>
</evidence>
<evidence type="ECO:0000256" key="6">
    <source>
        <dbReference type="ARBA" id="ARBA00017157"/>
    </source>
</evidence>
<protein>
    <recommendedName>
        <fullName evidence="6 16">E3 ubiquitin-protein ligase listerin</fullName>
        <ecNumber evidence="5 16">2.3.2.27</ecNumber>
    </recommendedName>
    <alternativeName>
        <fullName evidence="16">RING-type E3 ubiquitin transferase listerin</fullName>
    </alternativeName>
</protein>
<keyword evidence="13 16" id="KW-0862">Zinc</keyword>
<keyword evidence="9 16" id="KW-0479">Metal-binding</keyword>
<evidence type="ECO:0000256" key="4">
    <source>
        <dbReference type="ARBA" id="ARBA00007997"/>
    </source>
</evidence>
<dbReference type="EMBL" id="CP115612">
    <property type="protein sequence ID" value="WBW73613.1"/>
    <property type="molecule type" value="Genomic_DNA"/>
</dbReference>
<keyword evidence="8 16" id="KW-0808">Transferase</keyword>
<dbReference type="InterPro" id="IPR039795">
    <property type="entry name" value="LTN1/Rkr1"/>
</dbReference>
<gene>
    <name evidence="18" type="primary">rkr1</name>
    <name evidence="18" type="ORF">SOMG_03227</name>
</gene>
<keyword evidence="18" id="KW-0436">Ligase</keyword>
<dbReference type="InterPro" id="IPR001841">
    <property type="entry name" value="Znf_RING"/>
</dbReference>
<comment type="subcellular location">
    <subcellularLocation>
        <location evidence="2">Cytoplasm</location>
        <location evidence="2">Cytosol</location>
    </subcellularLocation>
</comment>
<evidence type="ECO:0000256" key="5">
    <source>
        <dbReference type="ARBA" id="ARBA00012483"/>
    </source>
</evidence>
<dbReference type="SMART" id="SM01197">
    <property type="entry name" value="FANCL_C"/>
    <property type="match status" value="1"/>
</dbReference>
<dbReference type="Pfam" id="PF23009">
    <property type="entry name" value="UBC_like"/>
    <property type="match status" value="1"/>
</dbReference>
<evidence type="ECO:0000256" key="2">
    <source>
        <dbReference type="ARBA" id="ARBA00004514"/>
    </source>
</evidence>
<comment type="pathway">
    <text evidence="3 16">Protein modification; protein ubiquitination.</text>
</comment>
<dbReference type="Pfam" id="PF13639">
    <property type="entry name" value="zf-RING_2"/>
    <property type="match status" value="1"/>
</dbReference>
<dbReference type="GO" id="GO:1990112">
    <property type="term" value="C:RQC complex"/>
    <property type="evidence" value="ECO:0007669"/>
    <property type="project" value="UniProtKB-UniRule"/>
</dbReference>
<organism evidence="18 19">
    <name type="scientific">Schizosaccharomyces osmophilus</name>
    <dbReference type="NCBI Taxonomy" id="2545709"/>
    <lineage>
        <taxon>Eukaryota</taxon>
        <taxon>Fungi</taxon>
        <taxon>Dikarya</taxon>
        <taxon>Ascomycota</taxon>
        <taxon>Taphrinomycotina</taxon>
        <taxon>Schizosaccharomycetes</taxon>
        <taxon>Schizosaccharomycetales</taxon>
        <taxon>Schizosaccharomycetaceae</taxon>
        <taxon>Schizosaccharomyces</taxon>
    </lineage>
</organism>
<dbReference type="SUPFAM" id="SSF48371">
    <property type="entry name" value="ARM repeat"/>
    <property type="match status" value="1"/>
</dbReference>
<dbReference type="GO" id="GO:0008270">
    <property type="term" value="F:zinc ion binding"/>
    <property type="evidence" value="ECO:0007669"/>
    <property type="project" value="UniProtKB-KW"/>
</dbReference>
<dbReference type="Pfam" id="PF22958">
    <property type="entry name" value="Ltn1_1st"/>
    <property type="match status" value="1"/>
</dbReference>
<dbReference type="FunFam" id="3.30.40.10:FF:000038">
    <property type="entry name" value="E3 ubiquitin-protein ligase listerin"/>
    <property type="match status" value="1"/>
</dbReference>
<dbReference type="GO" id="GO:0043023">
    <property type="term" value="F:ribosomal large subunit binding"/>
    <property type="evidence" value="ECO:0007669"/>
    <property type="project" value="TreeGrafter"/>
</dbReference>
<evidence type="ECO:0000256" key="9">
    <source>
        <dbReference type="ARBA" id="ARBA00022723"/>
    </source>
</evidence>
<dbReference type="PANTHER" id="PTHR12389:SF0">
    <property type="entry name" value="E3 UBIQUITIN-PROTEIN LIGASE LISTERIN"/>
    <property type="match status" value="1"/>
</dbReference>
<evidence type="ECO:0000256" key="7">
    <source>
        <dbReference type="ARBA" id="ARBA00022490"/>
    </source>
</evidence>
<evidence type="ECO:0000256" key="15">
    <source>
        <dbReference type="PROSITE-ProRule" id="PRU00175"/>
    </source>
</evidence>
<keyword evidence="7" id="KW-0963">Cytoplasm</keyword>
<evidence type="ECO:0000256" key="13">
    <source>
        <dbReference type="ARBA" id="ARBA00022833"/>
    </source>
</evidence>
<dbReference type="SMART" id="SM00744">
    <property type="entry name" value="RINGv"/>
    <property type="match status" value="1"/>
</dbReference>
<evidence type="ECO:0000256" key="16">
    <source>
        <dbReference type="RuleBase" id="RU367090"/>
    </source>
</evidence>
<comment type="subunit">
    <text evidence="16">Component of the ribosome quality control complex (RQC).</text>
</comment>
<dbReference type="InterPro" id="IPR054478">
    <property type="entry name" value="LTN1_UBC"/>
</dbReference>
<dbReference type="EC" id="2.3.2.27" evidence="5 16"/>
<dbReference type="Gene3D" id="3.30.40.10">
    <property type="entry name" value="Zinc/RING finger domain, C3HC4 (zinc finger)"/>
    <property type="match status" value="1"/>
</dbReference>
<comment type="function">
    <text evidence="14">E3 ubiquitin-protein ligase component of the ribosome quality control complex (RQC), a ribosome-associated complex that mediates ubiquitination and extraction of incompletely synthesized nascent chains for proteasomal degradation. Mediates ubiquitination of proteins derived from mRNAs lacking stop codons (non-stop proteins) and other translation arrest products induced by poly-lysine sequences and tandem rare codons. Ubiquitination leads to CDC48 recruitment for extraction and degradation of the incomplete translation product. May indirectly play a role in chromatin function and transcription.</text>
</comment>
<dbReference type="SMART" id="SM00184">
    <property type="entry name" value="RING"/>
    <property type="match status" value="1"/>
</dbReference>
<comment type="similarity">
    <text evidence="4 16">Belongs to the LTN1 family.</text>
</comment>
<dbReference type="InterPro" id="IPR054476">
    <property type="entry name" value="Ltn1_N"/>
</dbReference>
<evidence type="ECO:0000256" key="8">
    <source>
        <dbReference type="ARBA" id="ARBA00022679"/>
    </source>
</evidence>
<dbReference type="InterPro" id="IPR011016">
    <property type="entry name" value="Znf_RING-CH"/>
</dbReference>
<dbReference type="GO" id="GO:0061630">
    <property type="term" value="F:ubiquitin protein ligase activity"/>
    <property type="evidence" value="ECO:0007669"/>
    <property type="project" value="UniProtKB-UniRule"/>
</dbReference>
<dbReference type="RefSeq" id="XP_056037856.1">
    <property type="nucleotide sequence ID" value="XM_056182018.1"/>
</dbReference>
<comment type="function">
    <text evidence="16">E3 ubiquitin-protein ligase. Component of the ribosome quality control complex (RQC), a ribosome-associated complex that mediates ubiquitination and extraction of incompletely synthesized nascent chains for proteasomal degradation.</text>
</comment>
<evidence type="ECO:0000256" key="14">
    <source>
        <dbReference type="ARBA" id="ARBA00055150"/>
    </source>
</evidence>
<dbReference type="PROSITE" id="PS50089">
    <property type="entry name" value="ZF_RING_2"/>
    <property type="match status" value="1"/>
</dbReference>
<dbReference type="SUPFAM" id="SSF57850">
    <property type="entry name" value="RING/U-box"/>
    <property type="match status" value="1"/>
</dbReference>
<dbReference type="InterPro" id="IPR016024">
    <property type="entry name" value="ARM-type_fold"/>
</dbReference>
<dbReference type="GO" id="GO:0005829">
    <property type="term" value="C:cytosol"/>
    <property type="evidence" value="ECO:0007669"/>
    <property type="project" value="UniProtKB-SubCell"/>
</dbReference>
<dbReference type="Pfam" id="PF22999">
    <property type="entry name" value="LTN1_E3_ligase_6th"/>
    <property type="match status" value="1"/>
</dbReference>
<dbReference type="Proteomes" id="UP001212411">
    <property type="component" value="Chromosome 2"/>
</dbReference>
<proteinExistence type="inferred from homology"/>
<dbReference type="GO" id="GO:0016874">
    <property type="term" value="F:ligase activity"/>
    <property type="evidence" value="ECO:0007669"/>
    <property type="project" value="UniProtKB-KW"/>
</dbReference>
<evidence type="ECO:0000256" key="1">
    <source>
        <dbReference type="ARBA" id="ARBA00000900"/>
    </source>
</evidence>
<dbReference type="GeneID" id="80876707"/>
<evidence type="ECO:0000256" key="11">
    <source>
        <dbReference type="ARBA" id="ARBA00022771"/>
    </source>
</evidence>
<dbReference type="InterPro" id="IPR039804">
    <property type="entry name" value="RING-CH-C4HC3_LTN1"/>
</dbReference>
<evidence type="ECO:0000313" key="19">
    <source>
        <dbReference type="Proteomes" id="UP001212411"/>
    </source>
</evidence>
<dbReference type="GO" id="GO:1990116">
    <property type="term" value="P:ribosome-associated ubiquitin-dependent protein catabolic process"/>
    <property type="evidence" value="ECO:0007669"/>
    <property type="project" value="UniProtKB-UniRule"/>
</dbReference>
<accession>A0AAE9WF40</accession>
<name>A0AAE9WF40_9SCHI</name>
<feature type="domain" description="RING-type" evidence="17">
    <location>
        <begin position="1551"/>
        <end position="1597"/>
    </location>
</feature>
<evidence type="ECO:0000313" key="18">
    <source>
        <dbReference type="EMBL" id="WBW73613.1"/>
    </source>
</evidence>
<dbReference type="InterPro" id="IPR013083">
    <property type="entry name" value="Znf_RING/FYVE/PHD"/>
</dbReference>
<reference evidence="18 19" key="1">
    <citation type="journal article" date="2023" name="G3 (Bethesda)">
        <title>A high-quality reference genome for the fission yeast Schizosaccharomyces osmophilus.</title>
        <authorList>
            <person name="Jia G.S."/>
            <person name="Zhang W.C."/>
            <person name="Liang Y."/>
            <person name="Liu X.H."/>
            <person name="Rhind N."/>
            <person name="Pidoux A."/>
            <person name="Brysch-Herzberg M."/>
            <person name="Du L.L."/>
        </authorList>
    </citation>
    <scope>NUCLEOTIDE SEQUENCE [LARGE SCALE GENOMIC DNA]</scope>
    <source>
        <strain evidence="18 19">CBS 15793</strain>
    </source>
</reference>
<dbReference type="GO" id="GO:0072344">
    <property type="term" value="P:rescue of stalled ribosome"/>
    <property type="evidence" value="ECO:0007669"/>
    <property type="project" value="UniProtKB-UniRule"/>
</dbReference>
<keyword evidence="11 15" id="KW-0863">Zinc-finger</keyword>
<evidence type="ECO:0000256" key="3">
    <source>
        <dbReference type="ARBA" id="ARBA00004906"/>
    </source>
</evidence>
<dbReference type="CDD" id="cd16491">
    <property type="entry name" value="RING-CH-C4HC3_LTN1"/>
    <property type="match status" value="1"/>
</dbReference>
<dbReference type="InterPro" id="IPR054477">
    <property type="entry name" value="LTN1_E3_ligase_6th"/>
</dbReference>
<keyword evidence="12 16" id="KW-0833">Ubl conjugation pathway</keyword>
<comment type="catalytic activity">
    <reaction evidence="1 16">
        <text>S-ubiquitinyl-[E2 ubiquitin-conjugating enzyme]-L-cysteine + [acceptor protein]-L-lysine = [E2 ubiquitin-conjugating enzyme]-L-cysteine + N(6)-ubiquitinyl-[acceptor protein]-L-lysine.</text>
        <dbReference type="EC" id="2.3.2.27"/>
    </reaction>
</comment>
<evidence type="ECO:0000256" key="10">
    <source>
        <dbReference type="ARBA" id="ARBA00022737"/>
    </source>
</evidence>
<evidence type="ECO:0000256" key="12">
    <source>
        <dbReference type="ARBA" id="ARBA00022786"/>
    </source>
</evidence>
<keyword evidence="10" id="KW-0677">Repeat</keyword>